<evidence type="ECO:0000259" key="5">
    <source>
        <dbReference type="PROSITE" id="PS50943"/>
    </source>
</evidence>
<dbReference type="PROSITE" id="PS50943">
    <property type="entry name" value="HTH_CROC1"/>
    <property type="match status" value="1"/>
</dbReference>
<keyword evidence="1" id="KW-0805">Transcription regulation</keyword>
<dbReference type="OrthoDB" id="9796186at2"/>
<dbReference type="Pfam" id="PF13377">
    <property type="entry name" value="Peripla_BP_3"/>
    <property type="match status" value="1"/>
</dbReference>
<dbReference type="CDD" id="cd06267">
    <property type="entry name" value="PBP1_LacI_sugar_binding-like"/>
    <property type="match status" value="1"/>
</dbReference>
<gene>
    <name evidence="6" type="ORF">PYK22_00312</name>
</gene>
<reference evidence="6 7" key="1">
    <citation type="submission" date="2013-12" db="EMBL/GenBank/DDBJ databases">
        <authorList>
            <person name="Stott M."/>
        </authorList>
    </citation>
    <scope>NUCLEOTIDE SEQUENCE [LARGE SCALE GENOMIC DNA]</scope>
    <source>
        <strain evidence="6 7">K22</strain>
    </source>
</reference>
<dbReference type="PROSITE" id="PS50932">
    <property type="entry name" value="HTH_LACI_2"/>
    <property type="match status" value="1"/>
</dbReference>
<dbReference type="Proteomes" id="UP000031518">
    <property type="component" value="Unassembled WGS sequence"/>
</dbReference>
<dbReference type="InterPro" id="IPR010982">
    <property type="entry name" value="Lambda_DNA-bd_dom_sf"/>
</dbReference>
<dbReference type="CDD" id="cd01392">
    <property type="entry name" value="HTH_LacI"/>
    <property type="match status" value="1"/>
</dbReference>
<evidence type="ECO:0000259" key="4">
    <source>
        <dbReference type="PROSITE" id="PS50932"/>
    </source>
</evidence>
<dbReference type="PANTHER" id="PTHR30146:SF109">
    <property type="entry name" value="HTH-TYPE TRANSCRIPTIONAL REGULATOR GALS"/>
    <property type="match status" value="1"/>
</dbReference>
<dbReference type="InterPro" id="IPR046335">
    <property type="entry name" value="LacI/GalR-like_sensor"/>
</dbReference>
<evidence type="ECO:0000256" key="3">
    <source>
        <dbReference type="ARBA" id="ARBA00023163"/>
    </source>
</evidence>
<dbReference type="Gene3D" id="1.10.260.40">
    <property type="entry name" value="lambda repressor-like DNA-binding domains"/>
    <property type="match status" value="1"/>
</dbReference>
<evidence type="ECO:0000313" key="7">
    <source>
        <dbReference type="Proteomes" id="UP000031518"/>
    </source>
</evidence>
<dbReference type="AlphaFoldDB" id="A0A0B6WVK6"/>
<evidence type="ECO:0000256" key="2">
    <source>
        <dbReference type="ARBA" id="ARBA00023125"/>
    </source>
</evidence>
<dbReference type="InterPro" id="IPR001387">
    <property type="entry name" value="Cro/C1-type_HTH"/>
</dbReference>
<proteinExistence type="predicted"/>
<dbReference type="RefSeq" id="WP_041973447.1">
    <property type="nucleotide sequence ID" value="NZ_CBXV010000001.1"/>
</dbReference>
<evidence type="ECO:0000256" key="1">
    <source>
        <dbReference type="ARBA" id="ARBA00023015"/>
    </source>
</evidence>
<dbReference type="STRING" id="454194.PYK22_00312"/>
<dbReference type="GO" id="GO:0000976">
    <property type="term" value="F:transcription cis-regulatory region binding"/>
    <property type="evidence" value="ECO:0007669"/>
    <property type="project" value="TreeGrafter"/>
</dbReference>
<dbReference type="Gene3D" id="3.40.50.2300">
    <property type="match status" value="2"/>
</dbReference>
<dbReference type="SMART" id="SM00354">
    <property type="entry name" value="HTH_LACI"/>
    <property type="match status" value="1"/>
</dbReference>
<dbReference type="SUPFAM" id="SSF47413">
    <property type="entry name" value="lambda repressor-like DNA-binding domains"/>
    <property type="match status" value="1"/>
</dbReference>
<organism evidence="6 7">
    <name type="scientific">Pyrinomonas methylaliphatogenes</name>
    <dbReference type="NCBI Taxonomy" id="454194"/>
    <lineage>
        <taxon>Bacteria</taxon>
        <taxon>Pseudomonadati</taxon>
        <taxon>Acidobacteriota</taxon>
        <taxon>Blastocatellia</taxon>
        <taxon>Blastocatellales</taxon>
        <taxon>Pyrinomonadaceae</taxon>
        <taxon>Pyrinomonas</taxon>
    </lineage>
</organism>
<name>A0A0B6WVK6_9BACT</name>
<keyword evidence="7" id="KW-1185">Reference proteome</keyword>
<keyword evidence="2" id="KW-0238">DNA-binding</keyword>
<keyword evidence="3" id="KW-0804">Transcription</keyword>
<feature type="domain" description="HTH lacI-type" evidence="4">
    <location>
        <begin position="9"/>
        <end position="63"/>
    </location>
</feature>
<evidence type="ECO:0000313" key="6">
    <source>
        <dbReference type="EMBL" id="CDM64319.1"/>
    </source>
</evidence>
<dbReference type="EMBL" id="CBXV010000001">
    <property type="protein sequence ID" value="CDM64319.1"/>
    <property type="molecule type" value="Genomic_DNA"/>
</dbReference>
<dbReference type="Pfam" id="PF00356">
    <property type="entry name" value="LacI"/>
    <property type="match status" value="1"/>
</dbReference>
<dbReference type="SUPFAM" id="SSF53822">
    <property type="entry name" value="Periplasmic binding protein-like I"/>
    <property type="match status" value="1"/>
</dbReference>
<reference evidence="6 7" key="2">
    <citation type="submission" date="2015-01" db="EMBL/GenBank/DDBJ databases">
        <title>Complete genome sequence of Pyrinomonas methylaliphatogenes type strain K22T.</title>
        <authorList>
            <person name="Lee K.C.Y."/>
            <person name="Power J.F."/>
            <person name="Dunfield P.F."/>
            <person name="Morgan X.C."/>
            <person name="Huttenhower C."/>
            <person name="Stott M.B."/>
        </authorList>
    </citation>
    <scope>NUCLEOTIDE SEQUENCE [LARGE SCALE GENOMIC DNA]</scope>
    <source>
        <strain evidence="6 7">K22</strain>
    </source>
</reference>
<dbReference type="InterPro" id="IPR028082">
    <property type="entry name" value="Peripla_BP_I"/>
</dbReference>
<dbReference type="GO" id="GO:0003700">
    <property type="term" value="F:DNA-binding transcription factor activity"/>
    <property type="evidence" value="ECO:0007669"/>
    <property type="project" value="TreeGrafter"/>
</dbReference>
<sequence>MSKPPKRHVTLTDIAAAAGVAPMTVSRVLNGSGYVSAETREKVLAALRKMNYRPNGLARALKRQRTETVGLVLGDIANPFAAELSRGVREVLAARGYNLFICVSEQSAKEDLAAFDSLLDHRVDGLIVATRASKLGNDRLAEIVEAGTPVVAIGRDFRHPQADLVTADHLRGGYEAAQHLISLGHRRIGFIGVSLTSGLWLRRFQGYLEALREHGLPVEEELVAGGGASAEQPGYATEEMGYEGMRQLLALREPPTAVFARNDFAAFGAMNAIKRAGLRIPQDIAIVGYDDVPLASHTSPPLTTVRQPTREQGRLAAELLLRRIESREPVAREERIFACELVVRESTVGK</sequence>
<dbReference type="InterPro" id="IPR000843">
    <property type="entry name" value="HTH_LacI"/>
</dbReference>
<feature type="domain" description="HTH cro/C1-type" evidence="5">
    <location>
        <begin position="6"/>
        <end position="53"/>
    </location>
</feature>
<protein>
    <submittedName>
        <fullName evidence="6">Transcriptional regulator, LacI family</fullName>
    </submittedName>
</protein>
<accession>A0A0B6WVK6</accession>
<dbReference type="PANTHER" id="PTHR30146">
    <property type="entry name" value="LACI-RELATED TRANSCRIPTIONAL REPRESSOR"/>
    <property type="match status" value="1"/>
</dbReference>